<evidence type="ECO:0000259" key="3">
    <source>
        <dbReference type="PROSITE" id="PS50110"/>
    </source>
</evidence>
<sequence length="133" mass="15497">MQPKADFLLIEDNLIDQIVAQQLLRKVLNIEQVSITNNGLEGLNWIIQNKKQNHKLIILLDIQMPIMNGFEFLNEFEKLNEEIKKEIQIYAISSTLNPEEIKRIKQNKNVVDFLNKPLPAEELKKQLISSSLF</sequence>
<dbReference type="PANTHER" id="PTHR43719:SF28">
    <property type="entry name" value="PEROXIDE STRESS-ACTIVATED HISTIDINE KINASE MAK1-RELATED"/>
    <property type="match status" value="1"/>
</dbReference>
<dbReference type="Pfam" id="PF00072">
    <property type="entry name" value="Response_reg"/>
    <property type="match status" value="1"/>
</dbReference>
<evidence type="ECO:0000256" key="1">
    <source>
        <dbReference type="ARBA" id="ARBA00022553"/>
    </source>
</evidence>
<keyword evidence="1 2" id="KW-0597">Phosphoprotein</keyword>
<feature type="domain" description="Response regulatory" evidence="3">
    <location>
        <begin position="6"/>
        <end position="131"/>
    </location>
</feature>
<organism evidence="4 5">
    <name type="scientific">Flavobacterium calami</name>
    <dbReference type="NCBI Taxonomy" id="3139144"/>
    <lineage>
        <taxon>Bacteria</taxon>
        <taxon>Pseudomonadati</taxon>
        <taxon>Bacteroidota</taxon>
        <taxon>Flavobacteriia</taxon>
        <taxon>Flavobacteriales</taxon>
        <taxon>Flavobacteriaceae</taxon>
        <taxon>Flavobacterium</taxon>
    </lineage>
</organism>
<gene>
    <name evidence="4" type="ORF">AAEO57_04595</name>
</gene>
<name>A0ABU9ILK8_9FLAO</name>
<dbReference type="SMART" id="SM00448">
    <property type="entry name" value="REC"/>
    <property type="match status" value="1"/>
</dbReference>
<comment type="caution">
    <text evidence="4">The sequence shown here is derived from an EMBL/GenBank/DDBJ whole genome shotgun (WGS) entry which is preliminary data.</text>
</comment>
<dbReference type="SUPFAM" id="SSF52172">
    <property type="entry name" value="CheY-like"/>
    <property type="match status" value="1"/>
</dbReference>
<dbReference type="PANTHER" id="PTHR43719">
    <property type="entry name" value="TWO-COMPONENT HISTIDINE KINASE"/>
    <property type="match status" value="1"/>
</dbReference>
<accession>A0ABU9ILK8</accession>
<dbReference type="RefSeq" id="WP_341689963.1">
    <property type="nucleotide sequence ID" value="NZ_JBBYHS010000004.1"/>
</dbReference>
<dbReference type="PROSITE" id="PS50110">
    <property type="entry name" value="RESPONSE_REGULATORY"/>
    <property type="match status" value="1"/>
</dbReference>
<proteinExistence type="predicted"/>
<protein>
    <submittedName>
        <fullName evidence="4">Response regulator</fullName>
    </submittedName>
</protein>
<dbReference type="InterPro" id="IPR001789">
    <property type="entry name" value="Sig_transdc_resp-reg_receiver"/>
</dbReference>
<evidence type="ECO:0000256" key="2">
    <source>
        <dbReference type="PROSITE-ProRule" id="PRU00169"/>
    </source>
</evidence>
<reference evidence="4 5" key="1">
    <citation type="submission" date="2024-04" db="EMBL/GenBank/DDBJ databases">
        <title>Flavobacterium sp. DGU38 16S ribosomal RNA gene Genome sequencing and assembly.</title>
        <authorList>
            <person name="Park S."/>
        </authorList>
    </citation>
    <scope>NUCLEOTIDE SEQUENCE [LARGE SCALE GENOMIC DNA]</scope>
    <source>
        <strain evidence="4 5">DGU38</strain>
    </source>
</reference>
<dbReference type="CDD" id="cd17546">
    <property type="entry name" value="REC_hyHK_CKI1_RcsC-like"/>
    <property type="match status" value="1"/>
</dbReference>
<keyword evidence="5" id="KW-1185">Reference proteome</keyword>
<evidence type="ECO:0000313" key="4">
    <source>
        <dbReference type="EMBL" id="MEL1253045.1"/>
    </source>
</evidence>
<feature type="modified residue" description="4-aspartylphosphate" evidence="2">
    <location>
        <position position="61"/>
    </location>
</feature>
<dbReference type="Gene3D" id="3.40.50.2300">
    <property type="match status" value="1"/>
</dbReference>
<dbReference type="Proteomes" id="UP001485226">
    <property type="component" value="Unassembled WGS sequence"/>
</dbReference>
<evidence type="ECO:0000313" key="5">
    <source>
        <dbReference type="Proteomes" id="UP001485226"/>
    </source>
</evidence>
<dbReference type="InterPro" id="IPR050956">
    <property type="entry name" value="2C_system_His_kinase"/>
</dbReference>
<dbReference type="InterPro" id="IPR011006">
    <property type="entry name" value="CheY-like_superfamily"/>
</dbReference>
<dbReference type="EMBL" id="JBBYHS010000004">
    <property type="protein sequence ID" value="MEL1253045.1"/>
    <property type="molecule type" value="Genomic_DNA"/>
</dbReference>